<dbReference type="GO" id="GO:0043527">
    <property type="term" value="C:tRNA methyltransferase complex"/>
    <property type="evidence" value="ECO:0007669"/>
    <property type="project" value="TreeGrafter"/>
</dbReference>
<feature type="region of interest" description="Disordered" evidence="7">
    <location>
        <begin position="47"/>
        <end position="103"/>
    </location>
</feature>
<comment type="pathway">
    <text evidence="6">tRNA modification; N(7)-methylguanine-tRNA biosynthesis.</text>
</comment>
<keyword evidence="2 6" id="KW-0853">WD repeat</keyword>
<sequence length="515" mass="56015">MALPYHVLTACGRVIFAARGGNIYSFSPDLQHLSAWKYPAKQAKAANGSSLEAKASPVPEEPPTKRRRVEPGKEEDSNGNGHAIEGDAPNAKGNKQLKKEKKVQDLSHRLFEQPYIQSITTTTNGRYVVAVTGSDKTIWVFEHDGAGNLKQLSSRTMPKRPCSIAITPDSQTILSADKFGDVYAVPLLQSAADQQQAESKEATPAPDVRSATPSSTTIAQPFKPQANEFTVHTKRNLRALENQKLGLQTKGGADKPAEPAFEHTLLLGHVSMLTAVVVGVHPATRRSYIVTGDRDEHIRVSRGAPAQAHIIETFCLGHEDFVSRLCLPAPAARPEVLVSGGGDDHLFVWDWTRGALLSKASVLAHVQRVVPQQRNIAVSRIYACPAGHGEDGSVLVFVVCERVPALFCFEFKGNTLYYHATIATPGNPLDVTNVESGSSSPSPRLLLAVDTITLAESQGGFSLFWADWEAALGWRLRSCQETPVMAGGDEPTFKPEDLHKILYTTESLRKTTDFE</sequence>
<comment type="function">
    <text evidence="6">Required for the formation of N(7)-methylguanine at position 46 (m7G46) in tRNA. In the complex, it is required to stabilize and induce conformational changes of the catalytic subunit.</text>
</comment>
<organism evidence="8 9">
    <name type="scientific">Lasiosphaeris hirsuta</name>
    <dbReference type="NCBI Taxonomy" id="260670"/>
    <lineage>
        <taxon>Eukaryota</taxon>
        <taxon>Fungi</taxon>
        <taxon>Dikarya</taxon>
        <taxon>Ascomycota</taxon>
        <taxon>Pezizomycotina</taxon>
        <taxon>Sordariomycetes</taxon>
        <taxon>Sordariomycetidae</taxon>
        <taxon>Sordariales</taxon>
        <taxon>Lasiosphaeriaceae</taxon>
        <taxon>Lasiosphaeris</taxon>
    </lineage>
</organism>
<accession>A0AA40BC93</accession>
<dbReference type="GO" id="GO:0005829">
    <property type="term" value="C:cytosol"/>
    <property type="evidence" value="ECO:0007669"/>
    <property type="project" value="TreeGrafter"/>
</dbReference>
<evidence type="ECO:0000256" key="1">
    <source>
        <dbReference type="ARBA" id="ARBA00004123"/>
    </source>
</evidence>
<keyword evidence="3 6" id="KW-0819">tRNA processing</keyword>
<comment type="similarity">
    <text evidence="6">Belongs to the WD repeat TRM82 family.</text>
</comment>
<dbReference type="InterPro" id="IPR015943">
    <property type="entry name" value="WD40/YVTN_repeat-like_dom_sf"/>
</dbReference>
<dbReference type="PANTHER" id="PTHR16288">
    <property type="entry name" value="WD40 REPEAT PROTEIN 4"/>
    <property type="match status" value="1"/>
</dbReference>
<dbReference type="PANTHER" id="PTHR16288:SF0">
    <property type="entry name" value="TRNA (GUANINE-N(7)-)-METHYLTRANSFERASE NON-CATALYTIC SUBUNIT WDR4"/>
    <property type="match status" value="1"/>
</dbReference>
<evidence type="ECO:0000256" key="2">
    <source>
        <dbReference type="ARBA" id="ARBA00022574"/>
    </source>
</evidence>
<dbReference type="Proteomes" id="UP001172102">
    <property type="component" value="Unassembled WGS sequence"/>
</dbReference>
<protein>
    <recommendedName>
        <fullName evidence="10">Transfer RNA methyltransferase 82</fullName>
    </recommendedName>
</protein>
<reference evidence="8" key="1">
    <citation type="submission" date="2023-06" db="EMBL/GenBank/DDBJ databases">
        <title>Genome-scale phylogeny and comparative genomics of the fungal order Sordariales.</title>
        <authorList>
            <consortium name="Lawrence Berkeley National Laboratory"/>
            <person name="Hensen N."/>
            <person name="Bonometti L."/>
            <person name="Westerberg I."/>
            <person name="Brannstrom I.O."/>
            <person name="Guillou S."/>
            <person name="Cros-Aarteil S."/>
            <person name="Calhoun S."/>
            <person name="Haridas S."/>
            <person name="Kuo A."/>
            <person name="Mondo S."/>
            <person name="Pangilinan J."/>
            <person name="Riley R."/>
            <person name="Labutti K."/>
            <person name="Andreopoulos B."/>
            <person name="Lipzen A."/>
            <person name="Chen C."/>
            <person name="Yanf M."/>
            <person name="Daum C."/>
            <person name="Ng V."/>
            <person name="Clum A."/>
            <person name="Steindorff A."/>
            <person name="Ohm R."/>
            <person name="Martin F."/>
            <person name="Silar P."/>
            <person name="Natvig D."/>
            <person name="Lalanne C."/>
            <person name="Gautier V."/>
            <person name="Ament-Velasquez S.L."/>
            <person name="Kruys A."/>
            <person name="Hutchinson M.I."/>
            <person name="Powell A.J."/>
            <person name="Barry K."/>
            <person name="Miller A.N."/>
            <person name="Grigoriev I.V."/>
            <person name="Debuchy R."/>
            <person name="Gladieux P."/>
            <person name="Thoren M.H."/>
            <person name="Johannesson H."/>
        </authorList>
    </citation>
    <scope>NUCLEOTIDE SEQUENCE</scope>
    <source>
        <strain evidence="8">SMH4607-1</strain>
    </source>
</reference>
<comment type="subcellular location">
    <subcellularLocation>
        <location evidence="1 6">Nucleus</location>
    </subcellularLocation>
</comment>
<dbReference type="Gene3D" id="2.130.10.10">
    <property type="entry name" value="YVTN repeat-like/Quinoprotein amine dehydrogenase"/>
    <property type="match status" value="2"/>
</dbReference>
<evidence type="ECO:0000256" key="3">
    <source>
        <dbReference type="ARBA" id="ARBA00022694"/>
    </source>
</evidence>
<evidence type="ECO:0000256" key="5">
    <source>
        <dbReference type="ARBA" id="ARBA00023242"/>
    </source>
</evidence>
<evidence type="ECO:0000313" key="9">
    <source>
        <dbReference type="Proteomes" id="UP001172102"/>
    </source>
</evidence>
<name>A0AA40BC93_9PEZI</name>
<dbReference type="GO" id="GO:0106004">
    <property type="term" value="P:tRNA (guanine-N7)-methylation"/>
    <property type="evidence" value="ECO:0007669"/>
    <property type="project" value="UniProtKB-UniRule"/>
</dbReference>
<evidence type="ECO:0000256" key="7">
    <source>
        <dbReference type="SAM" id="MobiDB-lite"/>
    </source>
</evidence>
<gene>
    <name evidence="8" type="ORF">B0H67DRAFT_477957</name>
</gene>
<evidence type="ECO:0000256" key="4">
    <source>
        <dbReference type="ARBA" id="ARBA00022737"/>
    </source>
</evidence>
<dbReference type="SUPFAM" id="SSF50978">
    <property type="entry name" value="WD40 repeat-like"/>
    <property type="match status" value="1"/>
</dbReference>
<dbReference type="InterPro" id="IPR036322">
    <property type="entry name" value="WD40_repeat_dom_sf"/>
</dbReference>
<dbReference type="InterPro" id="IPR028884">
    <property type="entry name" value="Trm82"/>
</dbReference>
<keyword evidence="5 6" id="KW-0539">Nucleus</keyword>
<keyword evidence="9" id="KW-1185">Reference proteome</keyword>
<evidence type="ECO:0000256" key="6">
    <source>
        <dbReference type="HAMAP-Rule" id="MF_03056"/>
    </source>
</evidence>
<feature type="region of interest" description="Disordered" evidence="7">
    <location>
        <begin position="194"/>
        <end position="218"/>
    </location>
</feature>
<dbReference type="GO" id="GO:0005634">
    <property type="term" value="C:nucleus"/>
    <property type="evidence" value="ECO:0007669"/>
    <property type="project" value="UniProtKB-SubCell"/>
</dbReference>
<evidence type="ECO:0008006" key="10">
    <source>
        <dbReference type="Google" id="ProtNLM"/>
    </source>
</evidence>
<dbReference type="EMBL" id="JAUKUA010000001">
    <property type="protein sequence ID" value="KAK0731607.1"/>
    <property type="molecule type" value="Genomic_DNA"/>
</dbReference>
<evidence type="ECO:0000313" key="8">
    <source>
        <dbReference type="EMBL" id="KAK0731607.1"/>
    </source>
</evidence>
<proteinExistence type="inferred from homology"/>
<keyword evidence="4 6" id="KW-0677">Repeat</keyword>
<comment type="caution">
    <text evidence="8">The sequence shown here is derived from an EMBL/GenBank/DDBJ whole genome shotgun (WGS) entry which is preliminary data.</text>
</comment>
<dbReference type="HAMAP" id="MF_03056">
    <property type="entry name" value="TRM82"/>
    <property type="match status" value="1"/>
</dbReference>
<dbReference type="AlphaFoldDB" id="A0AA40BC93"/>